<feature type="domain" description="AB hydrolase-1" evidence="2">
    <location>
        <begin position="91"/>
        <end position="233"/>
    </location>
</feature>
<feature type="chain" id="PRO_5017218101" evidence="1">
    <location>
        <begin position="27"/>
        <end position="477"/>
    </location>
</feature>
<evidence type="ECO:0000313" key="4">
    <source>
        <dbReference type="EMBL" id="RKH57295.1"/>
    </source>
</evidence>
<reference evidence="5" key="1">
    <citation type="submission" date="2018-09" db="EMBL/GenBank/DDBJ databases">
        <authorList>
            <person name="Livingstone P.G."/>
            <person name="Whitworth D.E."/>
        </authorList>
    </citation>
    <scope>NUCLEOTIDE SEQUENCE [LARGE SCALE GENOMIC DNA]</scope>
    <source>
        <strain evidence="5">CA051B</strain>
    </source>
</reference>
<dbReference type="Gene3D" id="3.40.50.1820">
    <property type="entry name" value="alpha/beta hydrolase"/>
    <property type="match status" value="2"/>
</dbReference>
<proteinExistence type="predicted"/>
<protein>
    <submittedName>
        <fullName evidence="4">Alpha/beta fold hydrolase</fullName>
    </submittedName>
</protein>
<gene>
    <name evidence="4" type="ORF">D7V93_18690</name>
</gene>
<dbReference type="InterPro" id="IPR000073">
    <property type="entry name" value="AB_hydrolase_1"/>
</dbReference>
<keyword evidence="4" id="KW-0378">Hydrolase</keyword>
<organism evidence="4 5">
    <name type="scientific">Corallococcus llansteffanensis</name>
    <dbReference type="NCBI Taxonomy" id="2316731"/>
    <lineage>
        <taxon>Bacteria</taxon>
        <taxon>Pseudomonadati</taxon>
        <taxon>Myxococcota</taxon>
        <taxon>Myxococcia</taxon>
        <taxon>Myxococcales</taxon>
        <taxon>Cystobacterineae</taxon>
        <taxon>Myxococcaceae</taxon>
        <taxon>Corallococcus</taxon>
    </lineage>
</organism>
<dbReference type="InterPro" id="IPR013595">
    <property type="entry name" value="Pept_S33_TAP-like_C"/>
</dbReference>
<dbReference type="InterPro" id="IPR029058">
    <property type="entry name" value="AB_hydrolase_fold"/>
</dbReference>
<dbReference type="Pfam" id="PF00561">
    <property type="entry name" value="Abhydrolase_1"/>
    <property type="match status" value="1"/>
</dbReference>
<dbReference type="Pfam" id="PF08386">
    <property type="entry name" value="Abhydrolase_4"/>
    <property type="match status" value="1"/>
</dbReference>
<evidence type="ECO:0000256" key="1">
    <source>
        <dbReference type="SAM" id="SignalP"/>
    </source>
</evidence>
<dbReference type="Proteomes" id="UP000272888">
    <property type="component" value="Unassembled WGS sequence"/>
</dbReference>
<dbReference type="PANTHER" id="PTHR43798:SF27">
    <property type="entry name" value="HYDROLASE ALPHA_BETA HYDROLASE FOLD FAMILY"/>
    <property type="match status" value="1"/>
</dbReference>
<evidence type="ECO:0000259" key="3">
    <source>
        <dbReference type="Pfam" id="PF08386"/>
    </source>
</evidence>
<dbReference type="InterPro" id="IPR050266">
    <property type="entry name" value="AB_hydrolase_sf"/>
</dbReference>
<dbReference type="GO" id="GO:0016020">
    <property type="term" value="C:membrane"/>
    <property type="evidence" value="ECO:0007669"/>
    <property type="project" value="TreeGrafter"/>
</dbReference>
<comment type="caution">
    <text evidence="4">The sequence shown here is derived from an EMBL/GenBank/DDBJ whole genome shotgun (WGS) entry which is preliminary data.</text>
</comment>
<dbReference type="AlphaFoldDB" id="A0A3A8PU84"/>
<keyword evidence="1" id="KW-0732">Signal</keyword>
<dbReference type="PANTHER" id="PTHR43798">
    <property type="entry name" value="MONOACYLGLYCEROL LIPASE"/>
    <property type="match status" value="1"/>
</dbReference>
<accession>A0A3A8PU84</accession>
<dbReference type="GO" id="GO:0016787">
    <property type="term" value="F:hydrolase activity"/>
    <property type="evidence" value="ECO:0007669"/>
    <property type="project" value="UniProtKB-KW"/>
</dbReference>
<keyword evidence="5" id="KW-1185">Reference proteome</keyword>
<feature type="domain" description="Peptidase S33 tripeptidyl aminopeptidase-like C-terminal" evidence="3">
    <location>
        <begin position="404"/>
        <end position="472"/>
    </location>
</feature>
<sequence length="477" mass="50628">MNMKCPTFAAVVAIWGALVLGSLAHASEQGTATPANGFVGCRDAKEDPALAGSLCARFSAPLDYADPGRERIELFVRKFPAPGRSAGQVWLVAGGPGESGASFYPLLKTLRASFPGYDLLVPDHRGTGFSSRLCQKEEAADSEGGAELEGAEWATCFEALESDSKRTRAFTITHSAHDLSALMERYSAGRKTWLYGVSYGTQLVLRMMTVAPPKRLDGIVLDSLVPPETTEQWDLSHRSAVVDEVGRAVLARCDADPGCRARLGDSAVAAMQGLVDDAKVSAAVPGGRPKLFFGALLDSPKLRARIPLVLSGLKGGDLKPLQQVEHELEALGAPFGRFPQSSVSIPLVAVISASENNARPGLTQAEVEAEAARFLFVSSLPGQLVGRTSLAYPRDEWFGRSPAALPPVLVLQGDMDPKTPLAGAQAHVRLLPEAAGVNLFTVKGGPHFLLFTAPDCFKAAVSTFVQKRRAPRAACSI</sequence>
<dbReference type="EMBL" id="RAWB01000185">
    <property type="protein sequence ID" value="RKH57295.1"/>
    <property type="molecule type" value="Genomic_DNA"/>
</dbReference>
<evidence type="ECO:0000313" key="5">
    <source>
        <dbReference type="Proteomes" id="UP000272888"/>
    </source>
</evidence>
<feature type="signal peptide" evidence="1">
    <location>
        <begin position="1"/>
        <end position="26"/>
    </location>
</feature>
<dbReference type="SUPFAM" id="SSF53474">
    <property type="entry name" value="alpha/beta-Hydrolases"/>
    <property type="match status" value="1"/>
</dbReference>
<name>A0A3A8PU84_9BACT</name>
<evidence type="ECO:0000259" key="2">
    <source>
        <dbReference type="Pfam" id="PF00561"/>
    </source>
</evidence>